<dbReference type="InterPro" id="IPR001661">
    <property type="entry name" value="Glyco_hydro_37"/>
</dbReference>
<name>A0ABP0XD29_9BRYO</name>
<reference evidence="5" key="1">
    <citation type="submission" date="2024-02" db="EMBL/GenBank/DDBJ databases">
        <authorList>
            <consortium name="ELIXIR-Norway"/>
            <consortium name="Elixir Norway"/>
        </authorList>
    </citation>
    <scope>NUCLEOTIDE SEQUENCE</scope>
</reference>
<dbReference type="PRINTS" id="PR00744">
    <property type="entry name" value="GLHYDRLASE37"/>
</dbReference>
<dbReference type="EC" id="3.2.1.28" evidence="4"/>
<dbReference type="PANTHER" id="PTHR23403:SF1">
    <property type="entry name" value="TREHALASE"/>
    <property type="match status" value="1"/>
</dbReference>
<protein>
    <recommendedName>
        <fullName evidence="4">Trehalase</fullName>
        <ecNumber evidence="4">3.2.1.28</ecNumber>
    </recommendedName>
    <alternativeName>
        <fullName evidence="4">Alpha-trehalose glucohydrolase</fullName>
    </alternativeName>
</protein>
<accession>A0ABP0XD29</accession>
<comment type="similarity">
    <text evidence="1 4">Belongs to the glycosyl hydrolase 37 family.</text>
</comment>
<gene>
    <name evidence="5" type="ORF">CSSPJE1EN1_LOCUS22504</name>
</gene>
<keyword evidence="3 4" id="KW-0326">Glycosidase</keyword>
<keyword evidence="2 4" id="KW-0378">Hydrolase</keyword>
<dbReference type="PROSITE" id="PS00928">
    <property type="entry name" value="TREHALASE_2"/>
    <property type="match status" value="1"/>
</dbReference>
<proteinExistence type="inferred from homology"/>
<dbReference type="EMBL" id="OZ020103">
    <property type="protein sequence ID" value="CAK9277026.1"/>
    <property type="molecule type" value="Genomic_DNA"/>
</dbReference>
<dbReference type="Gene3D" id="1.50.10.10">
    <property type="match status" value="1"/>
</dbReference>
<dbReference type="Proteomes" id="UP001497444">
    <property type="component" value="Chromosome 8"/>
</dbReference>
<comment type="catalytic activity">
    <reaction evidence="4">
        <text>alpha,alpha-trehalose + H2O = alpha-D-glucose + beta-D-glucose</text>
        <dbReference type="Rhea" id="RHEA:32675"/>
        <dbReference type="ChEBI" id="CHEBI:15377"/>
        <dbReference type="ChEBI" id="CHEBI:15903"/>
        <dbReference type="ChEBI" id="CHEBI:16551"/>
        <dbReference type="ChEBI" id="CHEBI:17925"/>
        <dbReference type="EC" id="3.2.1.28"/>
    </reaction>
</comment>
<dbReference type="InterPro" id="IPR012341">
    <property type="entry name" value="6hp_glycosidase-like_sf"/>
</dbReference>
<evidence type="ECO:0000256" key="4">
    <source>
        <dbReference type="RuleBase" id="RU361180"/>
    </source>
</evidence>
<sequence length="584" mass="65933">MGQLPETRVLEAFNGSSSPPGIQLLQLLIAIQAASLASLGGGPDFDPKYYVDLPLKYPVDTTAEAFSSLPRTLPSGTISSDTLQRFLEENFGIPGSDLVACRPQDYTPEPVDFLPGVCNPEARRWALKIHSLWLLLARQVADCVKEEPNQHTLLPLQHPVIVPGERFREVYYWDSYWIIRGLLVSKMLETAKGMVQNLLALAGKHGFVANGARTYYQNRSQPPLLSMMVCAIHLEAANLTLVEQALPILRKEYNFWTTEPHEVVIQDHQKNKHRLSRYYAQWNTPRPESCIIDEAIAKGLSKAHQAELYHDIATAAESGWDFSSRWMEDHQNLFSLRTSAIIPVDLNAFLLQMELDIAFLARATGDDTTERYFTMAANARRLAIQTILWNEDESQWFDYWLPVNNSKLQSVNSQRVILQEIMLFVCAGDAKIERVLEAFNNSGLMHPGGIATSLRETGQQWDFPNAWAPLQHMIIEGLATLNSEKANKMAIDISRRWLKSNYVAFEETGHMVEKYDARYCGKVGGGGEYNTQTGFGWTNGVALTLLHKYGWADDQPLAPTYNLIPWFTTSKFYMCKVCSKSAFD</sequence>
<evidence type="ECO:0000256" key="1">
    <source>
        <dbReference type="ARBA" id="ARBA00005615"/>
    </source>
</evidence>
<organism evidence="5 6">
    <name type="scientific">Sphagnum jensenii</name>
    <dbReference type="NCBI Taxonomy" id="128206"/>
    <lineage>
        <taxon>Eukaryota</taxon>
        <taxon>Viridiplantae</taxon>
        <taxon>Streptophyta</taxon>
        <taxon>Embryophyta</taxon>
        <taxon>Bryophyta</taxon>
        <taxon>Sphagnophytina</taxon>
        <taxon>Sphagnopsida</taxon>
        <taxon>Sphagnales</taxon>
        <taxon>Sphagnaceae</taxon>
        <taxon>Sphagnum</taxon>
    </lineage>
</organism>
<dbReference type="InterPro" id="IPR008928">
    <property type="entry name" value="6-hairpin_glycosidase_sf"/>
</dbReference>
<dbReference type="Pfam" id="PF01204">
    <property type="entry name" value="Trehalase"/>
    <property type="match status" value="1"/>
</dbReference>
<keyword evidence="6" id="KW-1185">Reference proteome</keyword>
<evidence type="ECO:0000313" key="5">
    <source>
        <dbReference type="EMBL" id="CAK9277026.1"/>
    </source>
</evidence>
<dbReference type="SUPFAM" id="SSF48208">
    <property type="entry name" value="Six-hairpin glycosidases"/>
    <property type="match status" value="1"/>
</dbReference>
<evidence type="ECO:0000256" key="3">
    <source>
        <dbReference type="ARBA" id="ARBA00023295"/>
    </source>
</evidence>
<evidence type="ECO:0000313" key="6">
    <source>
        <dbReference type="Proteomes" id="UP001497444"/>
    </source>
</evidence>
<evidence type="ECO:0000256" key="2">
    <source>
        <dbReference type="ARBA" id="ARBA00022801"/>
    </source>
</evidence>
<dbReference type="InterPro" id="IPR018232">
    <property type="entry name" value="Glyco_hydro_37_CS"/>
</dbReference>
<dbReference type="PANTHER" id="PTHR23403">
    <property type="entry name" value="TREHALASE"/>
    <property type="match status" value="1"/>
</dbReference>